<comment type="cofactor">
    <cofactor evidence="1 6">
        <name>pyridoxal 5'-phosphate</name>
        <dbReference type="ChEBI" id="CHEBI:597326"/>
    </cofactor>
</comment>
<dbReference type="EMBL" id="JAYMYJ010000093">
    <property type="protein sequence ID" value="MEB4591242.1"/>
    <property type="molecule type" value="Genomic_DNA"/>
</dbReference>
<dbReference type="InterPro" id="IPR050596">
    <property type="entry name" value="AspAT/PAT-like"/>
</dbReference>
<evidence type="ECO:0000256" key="6">
    <source>
        <dbReference type="RuleBase" id="RU000481"/>
    </source>
</evidence>
<dbReference type="RefSeq" id="WP_324694704.1">
    <property type="nucleotide sequence ID" value="NZ_JAYMYJ010000093.1"/>
</dbReference>
<comment type="similarity">
    <text evidence="2 6">Belongs to the class-I pyridoxal-phosphate-dependent aminotransferase family.</text>
</comment>
<dbReference type="CDD" id="cd00609">
    <property type="entry name" value="AAT_like"/>
    <property type="match status" value="1"/>
</dbReference>
<dbReference type="SUPFAM" id="SSF53383">
    <property type="entry name" value="PLP-dependent transferases"/>
    <property type="match status" value="1"/>
</dbReference>
<evidence type="ECO:0000256" key="5">
    <source>
        <dbReference type="ARBA" id="ARBA00022898"/>
    </source>
</evidence>
<dbReference type="InterPro" id="IPR015421">
    <property type="entry name" value="PyrdxlP-dep_Trfase_major"/>
</dbReference>
<evidence type="ECO:0000256" key="3">
    <source>
        <dbReference type="ARBA" id="ARBA00022576"/>
    </source>
</evidence>
<comment type="caution">
    <text evidence="8">The sequence shown here is derived from an EMBL/GenBank/DDBJ whole genome shotgun (WGS) entry which is preliminary data.</text>
</comment>
<dbReference type="InterPro" id="IPR004839">
    <property type="entry name" value="Aminotransferase_I/II_large"/>
</dbReference>
<dbReference type="PROSITE" id="PS00105">
    <property type="entry name" value="AA_TRANSFER_CLASS_1"/>
    <property type="match status" value="1"/>
</dbReference>
<feature type="domain" description="Aminotransferase class I/classII large" evidence="7">
    <location>
        <begin position="61"/>
        <end position="370"/>
    </location>
</feature>
<keyword evidence="9" id="KW-1185">Reference proteome</keyword>
<protein>
    <recommendedName>
        <fullName evidence="6">Aminotransferase</fullName>
        <ecNumber evidence="6">2.6.1.-</ecNumber>
    </recommendedName>
</protein>
<evidence type="ECO:0000256" key="2">
    <source>
        <dbReference type="ARBA" id="ARBA00007441"/>
    </source>
</evidence>
<dbReference type="PANTHER" id="PTHR46383:SF2">
    <property type="entry name" value="AMINOTRANSFERASE"/>
    <property type="match status" value="1"/>
</dbReference>
<dbReference type="InterPro" id="IPR004838">
    <property type="entry name" value="NHTrfase_class1_PyrdxlP-BS"/>
</dbReference>
<dbReference type="PANTHER" id="PTHR46383">
    <property type="entry name" value="ASPARTATE AMINOTRANSFERASE"/>
    <property type="match status" value="1"/>
</dbReference>
<keyword evidence="3 6" id="KW-0032">Aminotransferase</keyword>
<evidence type="ECO:0000256" key="4">
    <source>
        <dbReference type="ARBA" id="ARBA00022679"/>
    </source>
</evidence>
<proteinExistence type="inferred from homology"/>
<reference evidence="9" key="1">
    <citation type="submission" date="2023-07" db="EMBL/GenBank/DDBJ databases">
        <title>The carbon used by Thiothrix.</title>
        <authorList>
            <person name="Chen L."/>
        </authorList>
    </citation>
    <scope>NUCLEOTIDE SEQUENCE [LARGE SCALE GENOMIC DNA]</scope>
</reference>
<name>A0ABU6CXH1_9GAMM</name>
<dbReference type="Pfam" id="PF00155">
    <property type="entry name" value="Aminotran_1_2"/>
    <property type="match status" value="1"/>
</dbReference>
<dbReference type="InterPro" id="IPR015424">
    <property type="entry name" value="PyrdxlP-dep_Trfase"/>
</dbReference>
<evidence type="ECO:0000259" key="7">
    <source>
        <dbReference type="Pfam" id="PF00155"/>
    </source>
</evidence>
<dbReference type="GO" id="GO:0008483">
    <property type="term" value="F:transaminase activity"/>
    <property type="evidence" value="ECO:0007669"/>
    <property type="project" value="UniProtKB-KW"/>
</dbReference>
<dbReference type="EC" id="2.6.1.-" evidence="6"/>
<evidence type="ECO:0000313" key="8">
    <source>
        <dbReference type="EMBL" id="MEB4591242.1"/>
    </source>
</evidence>
<dbReference type="Proteomes" id="UP001308005">
    <property type="component" value="Unassembled WGS sequence"/>
</dbReference>
<evidence type="ECO:0000256" key="1">
    <source>
        <dbReference type="ARBA" id="ARBA00001933"/>
    </source>
</evidence>
<keyword evidence="5" id="KW-0663">Pyridoxal phosphate</keyword>
<accession>A0ABU6CXH1</accession>
<keyword evidence="4 6" id="KW-0808">Transferase</keyword>
<evidence type="ECO:0000313" key="9">
    <source>
        <dbReference type="Proteomes" id="UP001308005"/>
    </source>
</evidence>
<organism evidence="8 9">
    <name type="scientific">Candidatus Thiothrix phosphatis</name>
    <dbReference type="NCBI Taxonomy" id="3112415"/>
    <lineage>
        <taxon>Bacteria</taxon>
        <taxon>Pseudomonadati</taxon>
        <taxon>Pseudomonadota</taxon>
        <taxon>Gammaproteobacteria</taxon>
        <taxon>Thiotrichales</taxon>
        <taxon>Thiotrichaceae</taxon>
        <taxon>Thiothrix</taxon>
    </lineage>
</organism>
<sequence length="413" mass="46248">MTSRNYRFYPPLAMDKVMDVFARANHRGLEPVNFGKGVSTFNPFAYLDIPLTNEQLGNHVSYGDINGLMSLRQAVCRYYAEKFDYELSPERVCITDGASGALTIAFAMLVESGGEILLPESCYPAYKILAQVFEAKFRFIPLREDRRIDIERLPELITKKTQAIIINSPSNPYGAFLREEELEAVTSLGVPVIFDEVYQPLALSEAVIPSAIRFSDRHLVLNSFSKSLAIAGFRVGYLIVPEPQMQLMTNIKAILNMCTSLPSQVLAERLLEHWDSLVNKHREMLISNWSIFERAAKQQGLKLLSRPEAGFFTTLDVSGSRRNAMQAALELARKHAISSSPGIDFQERDNNFLRLNFACAAQEIEPGLARLAAYLADPEQPEQTGARPPTARTGKNREYLMSNFLSANVLGNL</sequence>
<dbReference type="Gene3D" id="3.40.640.10">
    <property type="entry name" value="Type I PLP-dependent aspartate aminotransferase-like (Major domain)"/>
    <property type="match status" value="1"/>
</dbReference>
<gene>
    <name evidence="8" type="ORF">VSS37_09660</name>
</gene>